<reference evidence="1 2" key="2">
    <citation type="submission" date="2018-11" db="EMBL/GenBank/DDBJ databases">
        <authorList>
            <consortium name="Pathogen Informatics"/>
        </authorList>
    </citation>
    <scope>NUCLEOTIDE SEQUENCE [LARGE SCALE GENOMIC DNA]</scope>
</reference>
<dbReference type="Proteomes" id="UP000276776">
    <property type="component" value="Unassembled WGS sequence"/>
</dbReference>
<evidence type="ECO:0000313" key="2">
    <source>
        <dbReference type="Proteomes" id="UP000276776"/>
    </source>
</evidence>
<name>A0A0N5CTG9_THECL</name>
<sequence>MAAADWSIVSGSPNASSLPTRLCRIDQISLLYCLWYVFIICEKFFPVKLFRSEMDSIAIGFFHLFNFVSKLSSSEGFRYQ</sequence>
<gene>
    <name evidence="1" type="ORF">TCLT_LOCUS3520</name>
</gene>
<organism evidence="3">
    <name type="scientific">Thelazia callipaeda</name>
    <name type="common">Oriental eyeworm</name>
    <name type="synonym">Parasitic nematode</name>
    <dbReference type="NCBI Taxonomy" id="103827"/>
    <lineage>
        <taxon>Eukaryota</taxon>
        <taxon>Metazoa</taxon>
        <taxon>Ecdysozoa</taxon>
        <taxon>Nematoda</taxon>
        <taxon>Chromadorea</taxon>
        <taxon>Rhabditida</taxon>
        <taxon>Spirurina</taxon>
        <taxon>Spiruromorpha</taxon>
        <taxon>Thelazioidea</taxon>
        <taxon>Thelaziidae</taxon>
        <taxon>Thelazia</taxon>
    </lineage>
</organism>
<reference evidence="3" key="1">
    <citation type="submission" date="2017-02" db="UniProtKB">
        <authorList>
            <consortium name="WormBaseParasite"/>
        </authorList>
    </citation>
    <scope>IDENTIFICATION</scope>
</reference>
<accession>A0A0N5CTG9</accession>
<protein>
    <submittedName>
        <fullName evidence="3">Ovule protein</fullName>
    </submittedName>
</protein>
<dbReference type="WBParaSite" id="TCLT_0000352901-mRNA-1">
    <property type="protein sequence ID" value="TCLT_0000352901-mRNA-1"/>
    <property type="gene ID" value="TCLT_0000352901"/>
</dbReference>
<keyword evidence="2" id="KW-1185">Reference proteome</keyword>
<dbReference type="AlphaFoldDB" id="A0A0N5CTG9"/>
<evidence type="ECO:0000313" key="1">
    <source>
        <dbReference type="EMBL" id="VDN00043.1"/>
    </source>
</evidence>
<dbReference type="EMBL" id="UYYF01001671">
    <property type="protein sequence ID" value="VDN00043.1"/>
    <property type="molecule type" value="Genomic_DNA"/>
</dbReference>
<proteinExistence type="predicted"/>
<evidence type="ECO:0000313" key="3">
    <source>
        <dbReference type="WBParaSite" id="TCLT_0000352901-mRNA-1"/>
    </source>
</evidence>